<name>A0A3B0W8K8_9ZZZZ</name>
<dbReference type="AlphaFoldDB" id="A0A3B0W8K8"/>
<reference evidence="1" key="1">
    <citation type="submission" date="2018-06" db="EMBL/GenBank/DDBJ databases">
        <authorList>
            <person name="Zhirakovskaya E."/>
        </authorList>
    </citation>
    <scope>NUCLEOTIDE SEQUENCE</scope>
</reference>
<evidence type="ECO:0000313" key="1">
    <source>
        <dbReference type="EMBL" id="VAW40886.1"/>
    </source>
</evidence>
<evidence type="ECO:0008006" key="2">
    <source>
        <dbReference type="Google" id="ProtNLM"/>
    </source>
</evidence>
<gene>
    <name evidence="1" type="ORF">MNBD_DELTA04-1057</name>
</gene>
<dbReference type="EMBL" id="UOEY01000112">
    <property type="protein sequence ID" value="VAW40886.1"/>
    <property type="molecule type" value="Genomic_DNA"/>
</dbReference>
<protein>
    <recommendedName>
        <fullName evidence="2">Lipoprotein</fullName>
    </recommendedName>
</protein>
<accession>A0A3B0W8K8</accession>
<organism evidence="1">
    <name type="scientific">hydrothermal vent metagenome</name>
    <dbReference type="NCBI Taxonomy" id="652676"/>
    <lineage>
        <taxon>unclassified sequences</taxon>
        <taxon>metagenomes</taxon>
        <taxon>ecological metagenomes</taxon>
    </lineage>
</organism>
<dbReference type="PROSITE" id="PS51257">
    <property type="entry name" value="PROKAR_LIPOPROTEIN"/>
    <property type="match status" value="1"/>
</dbReference>
<proteinExistence type="predicted"/>
<sequence>MNYCRYLLYGLLALLVSGCGQTVKESLKVQPQSTAGADKTVVVLPFADYSYADNLETAYRRNLFVMADLTDQLVSNSFRLPIQEDVFRYLVDQKIINVVAYEHRDNSVMQSELEDEWSAPMKAELKRYMELSEFRDNNKPVLQSPGTHGLTPQEIVKIGQHFNADYIVRGRIIQYKARQDPSWAPWKKGILSFVSGVSSKLAFGNARADKYDMSGNMIAGGAWGAIIGSGATWPYEPGKADQTIFGVSGGRDANTLIWGAVGGGLAKLAQHSGEIPQAVVQLRIWVQDAHSGDVIWTNRVDVKVSPESVLADSQYDALFESATAKAIHTLVHNFVTEAM</sequence>